<evidence type="ECO:0008006" key="10">
    <source>
        <dbReference type="Google" id="ProtNLM"/>
    </source>
</evidence>
<dbReference type="AlphaFoldDB" id="A0A5K7Z915"/>
<evidence type="ECO:0000313" key="9">
    <source>
        <dbReference type="Proteomes" id="UP000427769"/>
    </source>
</evidence>
<keyword evidence="9" id="KW-1185">Reference proteome</keyword>
<evidence type="ECO:0000256" key="6">
    <source>
        <dbReference type="ARBA" id="ARBA00022884"/>
    </source>
</evidence>
<proteinExistence type="inferred from homology"/>
<keyword evidence="3" id="KW-0540">Nuclease</keyword>
<gene>
    <name evidence="8" type="ORF">DSCW_03740</name>
</gene>
<dbReference type="Pfam" id="PF07927">
    <property type="entry name" value="HicA_toxin"/>
    <property type="match status" value="1"/>
</dbReference>
<dbReference type="KEGG" id="dwd:DSCW_03740"/>
<evidence type="ECO:0000256" key="7">
    <source>
        <dbReference type="ARBA" id="ARBA00023016"/>
    </source>
</evidence>
<reference evidence="8 9" key="1">
    <citation type="submission" date="2019-11" db="EMBL/GenBank/DDBJ databases">
        <title>Comparative genomics of hydrocarbon-degrading Desulfosarcina strains.</title>
        <authorList>
            <person name="Watanabe M."/>
            <person name="Kojima H."/>
            <person name="Fukui M."/>
        </authorList>
    </citation>
    <scope>NUCLEOTIDE SEQUENCE [LARGE SCALE GENOMIC DNA]</scope>
    <source>
        <strain evidence="8 9">PP31</strain>
    </source>
</reference>
<keyword evidence="5" id="KW-0378">Hydrolase</keyword>
<dbReference type="GO" id="GO:0004519">
    <property type="term" value="F:endonuclease activity"/>
    <property type="evidence" value="ECO:0007669"/>
    <property type="project" value="UniProtKB-KW"/>
</dbReference>
<keyword evidence="2" id="KW-1277">Toxin-antitoxin system</keyword>
<dbReference type="GO" id="GO:0003729">
    <property type="term" value="F:mRNA binding"/>
    <property type="evidence" value="ECO:0007669"/>
    <property type="project" value="InterPro"/>
</dbReference>
<evidence type="ECO:0000256" key="5">
    <source>
        <dbReference type="ARBA" id="ARBA00022801"/>
    </source>
</evidence>
<evidence type="ECO:0000256" key="2">
    <source>
        <dbReference type="ARBA" id="ARBA00022649"/>
    </source>
</evidence>
<dbReference type="OrthoDB" id="9799039at2"/>
<evidence type="ECO:0000256" key="3">
    <source>
        <dbReference type="ARBA" id="ARBA00022722"/>
    </source>
</evidence>
<evidence type="ECO:0000256" key="4">
    <source>
        <dbReference type="ARBA" id="ARBA00022759"/>
    </source>
</evidence>
<name>A0A5K7Z915_9BACT</name>
<organism evidence="8 9">
    <name type="scientific">Desulfosarcina widdelii</name>
    <dbReference type="NCBI Taxonomy" id="947919"/>
    <lineage>
        <taxon>Bacteria</taxon>
        <taxon>Pseudomonadati</taxon>
        <taxon>Thermodesulfobacteriota</taxon>
        <taxon>Desulfobacteria</taxon>
        <taxon>Desulfobacterales</taxon>
        <taxon>Desulfosarcinaceae</taxon>
        <taxon>Desulfosarcina</taxon>
    </lineage>
</organism>
<evidence type="ECO:0000256" key="1">
    <source>
        <dbReference type="ARBA" id="ARBA00006620"/>
    </source>
</evidence>
<evidence type="ECO:0000313" key="8">
    <source>
        <dbReference type="EMBL" id="BBO72957.1"/>
    </source>
</evidence>
<dbReference type="InterPro" id="IPR038570">
    <property type="entry name" value="HicA_sf"/>
</dbReference>
<accession>A0A5K7Z915</accession>
<dbReference type="Gene3D" id="3.30.920.30">
    <property type="entry name" value="Hypothetical protein"/>
    <property type="match status" value="1"/>
</dbReference>
<dbReference type="SUPFAM" id="SSF54786">
    <property type="entry name" value="YcfA/nrd intein domain"/>
    <property type="match status" value="1"/>
</dbReference>
<keyword evidence="6" id="KW-0694">RNA-binding</keyword>
<keyword evidence="7" id="KW-0346">Stress response</keyword>
<dbReference type="Proteomes" id="UP000427769">
    <property type="component" value="Chromosome"/>
</dbReference>
<keyword evidence="4" id="KW-0255">Endonuclease</keyword>
<sequence>MKRSEFIRRINGLGCELLRHGNRHDIYINTNNGKRAPIPRHKEIADTLTKIILKQLGIEKDDV</sequence>
<dbReference type="EMBL" id="AP021875">
    <property type="protein sequence ID" value="BBO72957.1"/>
    <property type="molecule type" value="Genomic_DNA"/>
</dbReference>
<dbReference type="InterPro" id="IPR012933">
    <property type="entry name" value="HicA_mRNA_interferase"/>
</dbReference>
<dbReference type="GO" id="GO:0016787">
    <property type="term" value="F:hydrolase activity"/>
    <property type="evidence" value="ECO:0007669"/>
    <property type="project" value="UniProtKB-KW"/>
</dbReference>
<protein>
    <recommendedName>
        <fullName evidence="10">Addiction module toxin, HicA family protein</fullName>
    </recommendedName>
</protein>
<dbReference type="RefSeq" id="WP_155302114.1">
    <property type="nucleotide sequence ID" value="NZ_AP021875.1"/>
</dbReference>
<comment type="similarity">
    <text evidence="1">Belongs to the HicA mRNA interferase family.</text>
</comment>